<feature type="signal peptide" evidence="2">
    <location>
        <begin position="1"/>
        <end position="18"/>
    </location>
</feature>
<accession>B1N007</accession>
<protein>
    <submittedName>
        <fullName evidence="3">Extracellular protein</fullName>
    </submittedName>
</protein>
<dbReference type="Proteomes" id="UP000002166">
    <property type="component" value="Chromosome"/>
</dbReference>
<keyword evidence="2" id="KW-0732">Signal</keyword>
<keyword evidence="4" id="KW-1185">Reference proteome</keyword>
<organism evidence="3 4">
    <name type="scientific">Leuconostoc citreum (strain KM20)</name>
    <dbReference type="NCBI Taxonomy" id="349519"/>
    <lineage>
        <taxon>Bacteria</taxon>
        <taxon>Bacillati</taxon>
        <taxon>Bacillota</taxon>
        <taxon>Bacilli</taxon>
        <taxon>Lactobacillales</taxon>
        <taxon>Lactobacillaceae</taxon>
        <taxon>Leuconostoc</taxon>
    </lineage>
</organism>
<dbReference type="HOGENOM" id="CLU_1213816_0_0_9"/>
<feature type="chain" id="PRO_5038957197" evidence="2">
    <location>
        <begin position="19"/>
        <end position="247"/>
    </location>
</feature>
<keyword evidence="1" id="KW-1133">Transmembrane helix</keyword>
<reference evidence="3 4" key="1">
    <citation type="journal article" date="2008" name="J. Bacteriol.">
        <title>Complete genome sequence of Leuconostoc citreum KM20.</title>
        <authorList>
            <person name="Kim J.F."/>
            <person name="Jeong H."/>
            <person name="Lee J.-S."/>
            <person name="Choi S.-H."/>
            <person name="Ha M."/>
            <person name="Hur C.-G."/>
            <person name="Kim J.-S."/>
            <person name="Lee S."/>
            <person name="Park H.-S."/>
            <person name="Park Y.-H."/>
            <person name="Oh T.K."/>
        </authorList>
    </citation>
    <scope>NUCLEOTIDE SEQUENCE [LARGE SCALE GENOMIC DNA]</scope>
    <source>
        <strain evidence="3 4">KM20</strain>
    </source>
</reference>
<dbReference type="KEGG" id="lci:LCK_01284"/>
<dbReference type="AlphaFoldDB" id="B1N007"/>
<evidence type="ECO:0000313" key="4">
    <source>
        <dbReference type="Proteomes" id="UP000002166"/>
    </source>
</evidence>
<keyword evidence="1" id="KW-0472">Membrane</keyword>
<sequence length="247" mass="27583">MFSSRKMFLLIVSFFCVAALLYNSPSVSGNSTGVVMNGNFKDWEGKYQNVRANSDAFRHVGIWADKENIYFYMDSAPDFRTNNQGGDNQLYLNTDFTITVGDEAYPVSSGHGFMDNQIMNFNNSSKSVSQVFDIKYWVWRQEYGYQPPTVGKAYAQHIVAGNRSNNIFEAQIPFSALGIKEIPENTKIAISNESIWRGNVSINYAGSPTGPWLLAGISLVFAGGGYYLQNQRRKKITASATNEVIHA</sequence>
<gene>
    <name evidence="3" type="ordered locus">LCK_01284</name>
</gene>
<feature type="transmembrane region" description="Helical" evidence="1">
    <location>
        <begin position="210"/>
        <end position="228"/>
    </location>
</feature>
<evidence type="ECO:0000256" key="1">
    <source>
        <dbReference type="SAM" id="Phobius"/>
    </source>
</evidence>
<name>B1N007_LEUCK</name>
<proteinExistence type="predicted"/>
<dbReference type="NCBIfam" id="TIGR04145">
    <property type="entry name" value="Firmicu_CTERM"/>
    <property type="match status" value="1"/>
</dbReference>
<evidence type="ECO:0000313" key="3">
    <source>
        <dbReference type="EMBL" id="ACA83109.1"/>
    </source>
</evidence>
<evidence type="ECO:0000256" key="2">
    <source>
        <dbReference type="SAM" id="SignalP"/>
    </source>
</evidence>
<keyword evidence="1" id="KW-0812">Transmembrane</keyword>
<dbReference type="STRING" id="349519.LCK_01284"/>
<dbReference type="InterPro" id="IPR026409">
    <property type="entry name" value="Firmicu_CTERM"/>
</dbReference>
<dbReference type="eggNOG" id="ENOG502ZXNC">
    <property type="taxonomic scope" value="Bacteria"/>
</dbReference>
<dbReference type="EMBL" id="DQ489736">
    <property type="protein sequence ID" value="ACA83109.1"/>
    <property type="molecule type" value="Genomic_DNA"/>
</dbReference>